<proteinExistence type="inferred from homology"/>
<name>A0A9X3D3A6_9ACTN</name>
<protein>
    <submittedName>
        <fullName evidence="3">Nitroreductase family deazaflavin-dependent oxidoreductase</fullName>
    </submittedName>
</protein>
<dbReference type="GO" id="GO:0070967">
    <property type="term" value="F:coenzyme F420 binding"/>
    <property type="evidence" value="ECO:0007669"/>
    <property type="project" value="TreeGrafter"/>
</dbReference>
<dbReference type="PANTHER" id="PTHR39428:SF1">
    <property type="entry name" value="F420H(2)-DEPENDENT QUINONE REDUCTASE RV1261C"/>
    <property type="match status" value="1"/>
</dbReference>
<dbReference type="EMBL" id="JAPKFM010000007">
    <property type="protein sequence ID" value="MCX2964278.1"/>
    <property type="molecule type" value="Genomic_DNA"/>
</dbReference>
<dbReference type="Gene3D" id="2.30.110.10">
    <property type="entry name" value="Electron Transport, Fmn-binding Protein, Chain A"/>
    <property type="match status" value="1"/>
</dbReference>
<gene>
    <name evidence="3" type="ORF">OSB52_09275</name>
</gene>
<dbReference type="RefSeq" id="WP_266061428.1">
    <property type="nucleotide sequence ID" value="NZ_JAPKFM010000007.1"/>
</dbReference>
<dbReference type="NCBIfam" id="TIGR00026">
    <property type="entry name" value="hi_GC_TIGR00026"/>
    <property type="match status" value="1"/>
</dbReference>
<dbReference type="Pfam" id="PF04075">
    <property type="entry name" value="F420H2_quin_red"/>
    <property type="match status" value="1"/>
</dbReference>
<sequence length="159" mass="17538">MGVLTPLAVKIGSIGWMPRYLPQIVVVDSALQKLTGQRVTLLDVAGLPNITLRVAGRKSGIVRSTRLLAVPDGAGAWLIAGSYFGGPDMPQWVFNVRSADTVEVGHHGTVSAMRPRELDGDERVRAWRTLVNVWPNFDLYVQRTQRRIPVFRLEPVAAN</sequence>
<dbReference type="GO" id="GO:0005886">
    <property type="term" value="C:plasma membrane"/>
    <property type="evidence" value="ECO:0007669"/>
    <property type="project" value="TreeGrafter"/>
</dbReference>
<organism evidence="3 4">
    <name type="scientific">Gordonia aquimaris</name>
    <dbReference type="NCBI Taxonomy" id="2984863"/>
    <lineage>
        <taxon>Bacteria</taxon>
        <taxon>Bacillati</taxon>
        <taxon>Actinomycetota</taxon>
        <taxon>Actinomycetes</taxon>
        <taxon>Mycobacteriales</taxon>
        <taxon>Gordoniaceae</taxon>
        <taxon>Gordonia</taxon>
    </lineage>
</organism>
<reference evidence="3" key="1">
    <citation type="submission" date="2022-10" db="EMBL/GenBank/DDBJ databases">
        <title>WGS of marine actinomycetes from Thailand.</title>
        <authorList>
            <person name="Thawai C."/>
        </authorList>
    </citation>
    <scope>NUCLEOTIDE SEQUENCE</scope>
    <source>
        <strain evidence="3">SW21</strain>
    </source>
</reference>
<dbReference type="GO" id="GO:0016491">
    <property type="term" value="F:oxidoreductase activity"/>
    <property type="evidence" value="ECO:0007669"/>
    <property type="project" value="InterPro"/>
</dbReference>
<evidence type="ECO:0000313" key="3">
    <source>
        <dbReference type="EMBL" id="MCX2964278.1"/>
    </source>
</evidence>
<comment type="caution">
    <text evidence="3">The sequence shown here is derived from an EMBL/GenBank/DDBJ whole genome shotgun (WGS) entry which is preliminary data.</text>
</comment>
<keyword evidence="4" id="KW-1185">Reference proteome</keyword>
<evidence type="ECO:0000256" key="1">
    <source>
        <dbReference type="ARBA" id="ARBA00008710"/>
    </source>
</evidence>
<dbReference type="InterPro" id="IPR012349">
    <property type="entry name" value="Split_barrel_FMN-bd"/>
</dbReference>
<comment type="catalytic activity">
    <reaction evidence="2">
        <text>oxidized coenzyme F420-(gamma-L-Glu)(n) + a quinol + H(+) = reduced coenzyme F420-(gamma-L-Glu)(n) + a quinone</text>
        <dbReference type="Rhea" id="RHEA:39663"/>
        <dbReference type="Rhea" id="RHEA-COMP:12939"/>
        <dbReference type="Rhea" id="RHEA-COMP:14378"/>
        <dbReference type="ChEBI" id="CHEBI:15378"/>
        <dbReference type="ChEBI" id="CHEBI:24646"/>
        <dbReference type="ChEBI" id="CHEBI:132124"/>
        <dbReference type="ChEBI" id="CHEBI:133980"/>
        <dbReference type="ChEBI" id="CHEBI:139511"/>
    </reaction>
</comment>
<dbReference type="PANTHER" id="PTHR39428">
    <property type="entry name" value="F420H(2)-DEPENDENT QUINONE REDUCTASE RV1261C"/>
    <property type="match status" value="1"/>
</dbReference>
<comment type="similarity">
    <text evidence="1">Belongs to the F420H(2)-dependent quinone reductase family.</text>
</comment>
<accession>A0A9X3D3A6</accession>
<dbReference type="InterPro" id="IPR004378">
    <property type="entry name" value="F420H2_quin_Rdtase"/>
</dbReference>
<dbReference type="AlphaFoldDB" id="A0A9X3D3A6"/>
<evidence type="ECO:0000256" key="2">
    <source>
        <dbReference type="ARBA" id="ARBA00049106"/>
    </source>
</evidence>
<evidence type="ECO:0000313" key="4">
    <source>
        <dbReference type="Proteomes" id="UP001143347"/>
    </source>
</evidence>
<dbReference type="Proteomes" id="UP001143347">
    <property type="component" value="Unassembled WGS sequence"/>
</dbReference>